<dbReference type="AlphaFoldDB" id="A0AAV7W1E5"/>
<sequence>MGKNRAAKAAGMHSITQYTTCDNLRSGSRGSSRRLLAWILRFKQLRSLVLHLTNPQWGWWGGVSTQHDIVTVFRDHLEGASENPGDPDPERLVEYLAGVCLPLLGETVVQALEAGLTLEEVEVVINSLPLVRSPGSDSFMAEFYQTFATALALQLLALYKEGLTADILPDSMQEGLIAMIRKSGIASSDPASYRPITMIDLNVKSLRRDLPLR</sequence>
<proteinExistence type="predicted"/>
<keyword evidence="2" id="KW-1185">Reference proteome</keyword>
<organism evidence="1 2">
    <name type="scientific">Pleurodeles waltl</name>
    <name type="common">Iberian ribbed newt</name>
    <dbReference type="NCBI Taxonomy" id="8319"/>
    <lineage>
        <taxon>Eukaryota</taxon>
        <taxon>Metazoa</taxon>
        <taxon>Chordata</taxon>
        <taxon>Craniata</taxon>
        <taxon>Vertebrata</taxon>
        <taxon>Euteleostomi</taxon>
        <taxon>Amphibia</taxon>
        <taxon>Batrachia</taxon>
        <taxon>Caudata</taxon>
        <taxon>Salamandroidea</taxon>
        <taxon>Salamandridae</taxon>
        <taxon>Pleurodelinae</taxon>
        <taxon>Pleurodeles</taxon>
    </lineage>
</organism>
<dbReference type="Proteomes" id="UP001066276">
    <property type="component" value="Chromosome 1_2"/>
</dbReference>
<name>A0AAV7W1E5_PLEWA</name>
<comment type="caution">
    <text evidence="1">The sequence shown here is derived from an EMBL/GenBank/DDBJ whole genome shotgun (WGS) entry which is preliminary data.</text>
</comment>
<dbReference type="EMBL" id="JANPWB010000002">
    <property type="protein sequence ID" value="KAJ1206695.1"/>
    <property type="molecule type" value="Genomic_DNA"/>
</dbReference>
<dbReference type="PANTHER" id="PTHR19446">
    <property type="entry name" value="REVERSE TRANSCRIPTASES"/>
    <property type="match status" value="1"/>
</dbReference>
<accession>A0AAV7W1E5</accession>
<protein>
    <submittedName>
        <fullName evidence="1">Uncharacterized protein</fullName>
    </submittedName>
</protein>
<gene>
    <name evidence="1" type="ORF">NDU88_002096</name>
</gene>
<reference evidence="1" key="1">
    <citation type="journal article" date="2022" name="bioRxiv">
        <title>Sequencing and chromosome-scale assembly of the giantPleurodeles waltlgenome.</title>
        <authorList>
            <person name="Brown T."/>
            <person name="Elewa A."/>
            <person name="Iarovenko S."/>
            <person name="Subramanian E."/>
            <person name="Araus A.J."/>
            <person name="Petzold A."/>
            <person name="Susuki M."/>
            <person name="Suzuki K.-i.T."/>
            <person name="Hayashi T."/>
            <person name="Toyoda A."/>
            <person name="Oliveira C."/>
            <person name="Osipova E."/>
            <person name="Leigh N.D."/>
            <person name="Simon A."/>
            <person name="Yun M.H."/>
        </authorList>
    </citation>
    <scope>NUCLEOTIDE SEQUENCE</scope>
    <source>
        <strain evidence="1">20211129_DDA</strain>
        <tissue evidence="1">Liver</tissue>
    </source>
</reference>
<evidence type="ECO:0000313" key="2">
    <source>
        <dbReference type="Proteomes" id="UP001066276"/>
    </source>
</evidence>
<evidence type="ECO:0000313" key="1">
    <source>
        <dbReference type="EMBL" id="KAJ1206695.1"/>
    </source>
</evidence>